<keyword evidence="7" id="KW-1133">Transmembrane helix</keyword>
<dbReference type="RefSeq" id="WP_075066955.1">
    <property type="nucleotide sequence ID" value="NZ_LKAJ02000001.1"/>
</dbReference>
<dbReference type="Proteomes" id="UP000051497">
    <property type="component" value="Unassembled WGS sequence"/>
</dbReference>
<dbReference type="FunFam" id="3.40.50.12780:FF:000001">
    <property type="entry name" value="Acetyl-coenzyme A synthetase"/>
    <property type="match status" value="1"/>
</dbReference>
<dbReference type="EC" id="6.2.1.1" evidence="6"/>
<dbReference type="PATRIC" id="fig|1590043.3.peg.2387"/>
<feature type="domain" description="Acetyl-coenzyme A synthetase N-terminal" evidence="10">
    <location>
        <begin position="3"/>
        <end position="59"/>
    </location>
</feature>
<evidence type="ECO:0000313" key="12">
    <source>
        <dbReference type="EMBL" id="MCS5710215.1"/>
    </source>
</evidence>
<evidence type="ECO:0000259" key="8">
    <source>
        <dbReference type="Pfam" id="PF00501"/>
    </source>
</evidence>
<reference evidence="11" key="1">
    <citation type="submission" date="2015-09" db="EMBL/GenBank/DDBJ databases">
        <title>Draft Genome Sequences of Two Novel Amoeba-resistant Intranuclear Bacteria, Candidatus Berkiella cookevillensis and Candidatus Berkiella aquae.</title>
        <authorList>
            <person name="Mehari Y.T."/>
            <person name="Arivett B.A."/>
            <person name="Farone A.L."/>
            <person name="Gunderson J.H."/>
            <person name="Farone M.B."/>
        </authorList>
    </citation>
    <scope>NUCLEOTIDE SEQUENCE [LARGE SCALE GENOMIC DNA]</scope>
    <source>
        <strain evidence="11">HT99</strain>
    </source>
</reference>
<feature type="domain" description="AMP-dependent synthetase/ligase" evidence="8">
    <location>
        <begin position="61"/>
        <end position="443"/>
    </location>
</feature>
<reference evidence="12" key="2">
    <citation type="journal article" date="2016" name="Genome Announc.">
        <title>Draft Genome Sequences of Two Novel Amoeba-Resistant Intranuclear Bacteria, 'Candidatus Berkiella cookevillensis' and 'Candidatus Berkiella aquae'.</title>
        <authorList>
            <person name="Mehari Y.T."/>
            <person name="Arivett B.A."/>
            <person name="Farone A.L."/>
            <person name="Gunderson J.H."/>
            <person name="Farone M.B."/>
        </authorList>
    </citation>
    <scope>NUCLEOTIDE SEQUENCE</scope>
    <source>
        <strain evidence="12">HT99</strain>
    </source>
</reference>
<proteinExistence type="inferred from homology"/>
<dbReference type="FunFam" id="3.30.300.30:FF:000004">
    <property type="entry name" value="Acetyl-coenzyme A synthetase"/>
    <property type="match status" value="1"/>
</dbReference>
<dbReference type="GO" id="GO:0016208">
    <property type="term" value="F:AMP binding"/>
    <property type="evidence" value="ECO:0007669"/>
    <property type="project" value="InterPro"/>
</dbReference>
<dbReference type="InterPro" id="IPR000873">
    <property type="entry name" value="AMP-dep_synth/lig_dom"/>
</dbReference>
<evidence type="ECO:0000256" key="2">
    <source>
        <dbReference type="ARBA" id="ARBA00022598"/>
    </source>
</evidence>
<keyword evidence="4" id="KW-0067">ATP-binding</keyword>
<dbReference type="Pfam" id="PF16177">
    <property type="entry name" value="ACAS_N"/>
    <property type="match status" value="1"/>
</dbReference>
<dbReference type="AlphaFoldDB" id="A0A0Q9YUR7"/>
<dbReference type="OrthoDB" id="9803968at2"/>
<evidence type="ECO:0000313" key="13">
    <source>
        <dbReference type="Proteomes" id="UP000051497"/>
    </source>
</evidence>
<evidence type="ECO:0000256" key="3">
    <source>
        <dbReference type="ARBA" id="ARBA00022741"/>
    </source>
</evidence>
<gene>
    <name evidence="11" type="primary">acs</name>
    <name evidence="12" type="ORF">HT99x_002105</name>
    <name evidence="11" type="ORF">HT99x_02338</name>
</gene>
<dbReference type="GO" id="GO:0005524">
    <property type="term" value="F:ATP binding"/>
    <property type="evidence" value="ECO:0007669"/>
    <property type="project" value="UniProtKB-KW"/>
</dbReference>
<reference evidence="12" key="3">
    <citation type="submission" date="2021-06" db="EMBL/GenBank/DDBJ databases">
        <title>Genomic Description and Analysis of Intracellular Bacteria, Candidatus Berkiella cookevillensis and Candidatus Berkiella aquae.</title>
        <authorList>
            <person name="Kidane D.T."/>
            <person name="Mehari Y.T."/>
            <person name="Rice F.C."/>
            <person name="Arivett B.A."/>
            <person name="Farone A.L."/>
            <person name="Berk S.G."/>
            <person name="Farone M.B."/>
        </authorList>
    </citation>
    <scope>NUCLEOTIDE SEQUENCE</scope>
    <source>
        <strain evidence="12">HT99</strain>
    </source>
</reference>
<feature type="transmembrane region" description="Helical" evidence="7">
    <location>
        <begin position="125"/>
        <end position="150"/>
    </location>
</feature>
<comment type="caution">
    <text evidence="11">The sequence shown here is derived from an EMBL/GenBank/DDBJ whole genome shotgun (WGS) entry which is preliminary data.</text>
</comment>
<dbReference type="Gene3D" id="3.40.50.12780">
    <property type="entry name" value="N-terminal domain of ligase-like"/>
    <property type="match status" value="1"/>
</dbReference>
<dbReference type="NCBIfam" id="TIGR02188">
    <property type="entry name" value="Ac_CoA_lig_AcsA"/>
    <property type="match status" value="1"/>
</dbReference>
<evidence type="ECO:0000256" key="1">
    <source>
        <dbReference type="ARBA" id="ARBA00006432"/>
    </source>
</evidence>
<dbReference type="EMBL" id="LKAJ02000001">
    <property type="protein sequence ID" value="MCS5710215.1"/>
    <property type="molecule type" value="Genomic_DNA"/>
</dbReference>
<dbReference type="STRING" id="295108.HT99x_02338"/>
<keyword evidence="13" id="KW-1185">Reference proteome</keyword>
<dbReference type="GO" id="GO:0019427">
    <property type="term" value="P:acetyl-CoA biosynthetic process from acetate"/>
    <property type="evidence" value="ECO:0007669"/>
    <property type="project" value="UniProtKB-UniRule"/>
</dbReference>
<feature type="domain" description="AMP-binding enzyme C-terminal" evidence="9">
    <location>
        <begin position="506"/>
        <end position="584"/>
    </location>
</feature>
<dbReference type="InterPro" id="IPR011904">
    <property type="entry name" value="Ac_CoA_lig"/>
</dbReference>
<accession>A0A0Q9YUR7</accession>
<dbReference type="GO" id="GO:0003987">
    <property type="term" value="F:acetate-CoA ligase activity"/>
    <property type="evidence" value="ECO:0007669"/>
    <property type="project" value="UniProtKB-UniRule"/>
</dbReference>
<dbReference type="EMBL" id="LKAJ01000010">
    <property type="protein sequence ID" value="KRG20606.1"/>
    <property type="molecule type" value="Genomic_DNA"/>
</dbReference>
<dbReference type="InterPro" id="IPR025110">
    <property type="entry name" value="AMP-bd_C"/>
</dbReference>
<evidence type="ECO:0000256" key="6">
    <source>
        <dbReference type="NCBIfam" id="TIGR02188"/>
    </source>
</evidence>
<evidence type="ECO:0000256" key="5">
    <source>
        <dbReference type="ARBA" id="ARBA00022990"/>
    </source>
</evidence>
<keyword evidence="5" id="KW-0007">Acetylation</keyword>
<keyword evidence="3" id="KW-0547">Nucleotide-binding</keyword>
<evidence type="ECO:0000259" key="10">
    <source>
        <dbReference type="Pfam" id="PF16177"/>
    </source>
</evidence>
<dbReference type="PROSITE" id="PS00455">
    <property type="entry name" value="AMP_BINDING"/>
    <property type="match status" value="1"/>
</dbReference>
<dbReference type="InterPro" id="IPR032387">
    <property type="entry name" value="ACAS_N"/>
</dbReference>
<name>A0A0Q9YUR7_9GAMM</name>
<dbReference type="PANTHER" id="PTHR24095:SF14">
    <property type="entry name" value="ACETYL-COENZYME A SYNTHETASE 1"/>
    <property type="match status" value="1"/>
</dbReference>
<dbReference type="Pfam" id="PF13193">
    <property type="entry name" value="AMP-binding_C"/>
    <property type="match status" value="1"/>
</dbReference>
<dbReference type="InterPro" id="IPR042099">
    <property type="entry name" value="ANL_N_sf"/>
</dbReference>
<keyword evidence="7" id="KW-0472">Membrane</keyword>
<dbReference type="InterPro" id="IPR045851">
    <property type="entry name" value="AMP-bd_C_sf"/>
</dbReference>
<sequence>MGYETMYQHSIADPQKFWAQQAEYFITWHEKWQAIDESDFTEGKVAWFRGAKLNASFNCLDRHLAKQSDKIAIFWEGDNLHRRQAISYQRLYERVCRFANVLKAQGIQKGDRICIYLPMIPDAMIAMLACARIGAVHCVVFAGFSALALAERIKDSGCKMVITADEGIRQGKVFALKSNVDDALDKVAVKKVIVIKNSGAKVRMHRQRDAWYHDLAFNVPSECEPQIMDAEDPLFILYTSGSTGTPKGILHTTGGYLLYSAITFRYVFDYHPQDIFWCTADVGWITGHSYGVYGPLANGASIVMYEGVPTAPEPDLAWKIVDYYQVTIFYTAPTAIRSLMAFGDAPLASSKRDSLRILGSVGEPINPEAWRWYHDKIGNGRCEIVDTWWQTETGGIMIAPIPSVSRQKPGAATTPFLGIEPLILNENKEPVKAGEKGFLVIAKSWPGQARTIYGNSQRFFNGYFSRFPGHYFTGDGAYKDSDGDFWLTGRVDDVMNISGHRLGTAEIESALVLHPFVAEAAVVSVPHAIKGEGIYAFVTLIDGQKMTLALAAELKQQIAKEIGKFAIPEEIHFAPKLPKTRSGKIMRRILRCIATGELDKMGDISTLADPDVLSLLLK</sequence>
<dbReference type="NCBIfam" id="NF001208">
    <property type="entry name" value="PRK00174.1"/>
    <property type="match status" value="1"/>
</dbReference>
<dbReference type="SUPFAM" id="SSF56801">
    <property type="entry name" value="Acetyl-CoA synthetase-like"/>
    <property type="match status" value="1"/>
</dbReference>
<keyword evidence="2 11" id="KW-0436">Ligase</keyword>
<evidence type="ECO:0000259" key="9">
    <source>
        <dbReference type="Pfam" id="PF13193"/>
    </source>
</evidence>
<dbReference type="PANTHER" id="PTHR24095">
    <property type="entry name" value="ACETYL-COENZYME A SYNTHETASE"/>
    <property type="match status" value="1"/>
</dbReference>
<dbReference type="Gene3D" id="3.30.300.30">
    <property type="match status" value="1"/>
</dbReference>
<dbReference type="InterPro" id="IPR020845">
    <property type="entry name" value="AMP-binding_CS"/>
</dbReference>
<protein>
    <recommendedName>
        <fullName evidence="6">Acetate--CoA ligase</fullName>
        <ecNumber evidence="6">6.2.1.1</ecNumber>
    </recommendedName>
</protein>
<organism evidence="11">
    <name type="scientific">Candidatus Berkiella aquae</name>
    <dbReference type="NCBI Taxonomy" id="295108"/>
    <lineage>
        <taxon>Bacteria</taxon>
        <taxon>Pseudomonadati</taxon>
        <taxon>Pseudomonadota</taxon>
        <taxon>Gammaproteobacteria</taxon>
        <taxon>Candidatus Berkiellales</taxon>
        <taxon>Candidatus Berkiellaceae</taxon>
        <taxon>Candidatus Berkiella</taxon>
    </lineage>
</organism>
<comment type="similarity">
    <text evidence="1">Belongs to the ATP-dependent AMP-binding enzyme family.</text>
</comment>
<dbReference type="CDD" id="cd05966">
    <property type="entry name" value="ACS"/>
    <property type="match status" value="1"/>
</dbReference>
<keyword evidence="7" id="KW-0812">Transmembrane</keyword>
<evidence type="ECO:0000313" key="11">
    <source>
        <dbReference type="EMBL" id="KRG20606.1"/>
    </source>
</evidence>
<evidence type="ECO:0000256" key="4">
    <source>
        <dbReference type="ARBA" id="ARBA00022840"/>
    </source>
</evidence>
<evidence type="ECO:0000256" key="7">
    <source>
        <dbReference type="SAM" id="Phobius"/>
    </source>
</evidence>
<dbReference type="Pfam" id="PF00501">
    <property type="entry name" value="AMP-binding"/>
    <property type="match status" value="1"/>
</dbReference>